<evidence type="ECO:0000313" key="2">
    <source>
        <dbReference type="EMBL" id="CAI8044304.1"/>
    </source>
</evidence>
<accession>A0AA35X4X2</accession>
<comment type="caution">
    <text evidence="2">The sequence shown here is derived from an EMBL/GenBank/DDBJ whole genome shotgun (WGS) entry which is preliminary data.</text>
</comment>
<evidence type="ECO:0000313" key="3">
    <source>
        <dbReference type="Proteomes" id="UP001174909"/>
    </source>
</evidence>
<dbReference type="Proteomes" id="UP001174909">
    <property type="component" value="Unassembled WGS sequence"/>
</dbReference>
<dbReference type="AlphaFoldDB" id="A0AA35X4X2"/>
<gene>
    <name evidence="2" type="ORF">GBAR_LOCUS24584</name>
</gene>
<sequence>SPHIATEGLGRGPGILATLYHVLLFTWSISTVVVQLSILIHPPITTTWLQSDVLTTAGLERAVRICG</sequence>
<keyword evidence="1" id="KW-0812">Transmembrane</keyword>
<organism evidence="2 3">
    <name type="scientific">Geodia barretti</name>
    <name type="common">Barrett's horny sponge</name>
    <dbReference type="NCBI Taxonomy" id="519541"/>
    <lineage>
        <taxon>Eukaryota</taxon>
        <taxon>Metazoa</taxon>
        <taxon>Porifera</taxon>
        <taxon>Demospongiae</taxon>
        <taxon>Heteroscleromorpha</taxon>
        <taxon>Tetractinellida</taxon>
        <taxon>Astrophorina</taxon>
        <taxon>Geodiidae</taxon>
        <taxon>Geodia</taxon>
    </lineage>
</organism>
<keyword evidence="1" id="KW-0472">Membrane</keyword>
<reference evidence="2" key="1">
    <citation type="submission" date="2023-03" db="EMBL/GenBank/DDBJ databases">
        <authorList>
            <person name="Steffen K."/>
            <person name="Cardenas P."/>
        </authorList>
    </citation>
    <scope>NUCLEOTIDE SEQUENCE</scope>
</reference>
<protein>
    <submittedName>
        <fullName evidence="2">Uncharacterized protein</fullName>
    </submittedName>
</protein>
<keyword evidence="3" id="KW-1185">Reference proteome</keyword>
<feature type="non-terminal residue" evidence="2">
    <location>
        <position position="67"/>
    </location>
</feature>
<proteinExistence type="predicted"/>
<evidence type="ECO:0000256" key="1">
    <source>
        <dbReference type="SAM" id="Phobius"/>
    </source>
</evidence>
<name>A0AA35X4X2_GEOBA</name>
<dbReference type="EMBL" id="CASHTH010003385">
    <property type="protein sequence ID" value="CAI8044304.1"/>
    <property type="molecule type" value="Genomic_DNA"/>
</dbReference>
<feature type="transmembrane region" description="Helical" evidence="1">
    <location>
        <begin position="19"/>
        <end position="40"/>
    </location>
</feature>
<keyword evidence="1" id="KW-1133">Transmembrane helix</keyword>